<reference evidence="1" key="1">
    <citation type="submission" date="2020-02" db="EMBL/GenBank/DDBJ databases">
        <authorList>
            <person name="Meier V. D."/>
        </authorList>
    </citation>
    <scope>NUCLEOTIDE SEQUENCE</scope>
    <source>
        <strain evidence="1">AVDCRST_MAG03</strain>
    </source>
</reference>
<gene>
    <name evidence="1" type="ORF">AVDCRST_MAG03-2065</name>
</gene>
<dbReference type="EMBL" id="CADCUT010000130">
    <property type="protein sequence ID" value="CAA9413980.1"/>
    <property type="molecule type" value="Genomic_DNA"/>
</dbReference>
<evidence type="ECO:0000313" key="1">
    <source>
        <dbReference type="EMBL" id="CAA9413980.1"/>
    </source>
</evidence>
<organism evidence="1">
    <name type="scientific">uncultured Rubrobacteraceae bacterium</name>
    <dbReference type="NCBI Taxonomy" id="349277"/>
    <lineage>
        <taxon>Bacteria</taxon>
        <taxon>Bacillati</taxon>
        <taxon>Actinomycetota</taxon>
        <taxon>Rubrobacteria</taxon>
        <taxon>Rubrobacterales</taxon>
        <taxon>Rubrobacteraceae</taxon>
        <taxon>environmental samples</taxon>
    </lineage>
</organism>
<name>A0A6J4PER6_9ACTN</name>
<proteinExistence type="predicted"/>
<sequence>MRARRVRPNSSLEEFDRMHENWAIHAVLSRKDGGWTSRKSHEA</sequence>
<protein>
    <submittedName>
        <fullName evidence="1">Uncharacterized protein</fullName>
    </submittedName>
</protein>
<accession>A0A6J4PER6</accession>
<dbReference type="AlphaFoldDB" id="A0A6J4PER6"/>